<accession>A0A4Q2AAR8</accession>
<evidence type="ECO:0000313" key="2">
    <source>
        <dbReference type="Proteomes" id="UP000289316"/>
    </source>
</evidence>
<proteinExistence type="predicted"/>
<protein>
    <submittedName>
        <fullName evidence="1">Uncharacterized protein</fullName>
    </submittedName>
</protein>
<comment type="caution">
    <text evidence="1">The sequence shown here is derived from an EMBL/GenBank/DDBJ whole genome shotgun (WGS) entry which is preliminary data.</text>
</comment>
<dbReference type="Proteomes" id="UP000289316">
    <property type="component" value="Unassembled WGS sequence"/>
</dbReference>
<evidence type="ECO:0000313" key="1">
    <source>
        <dbReference type="EMBL" id="RXV66666.1"/>
    </source>
</evidence>
<dbReference type="AlphaFoldDB" id="A0A4Q2AAR8"/>
<reference evidence="1 2" key="1">
    <citation type="submission" date="2018-09" db="EMBL/GenBank/DDBJ databases">
        <title>Murine metabolic-syndrome-specific gut microbial biobank.</title>
        <authorList>
            <person name="Liu C."/>
        </authorList>
    </citation>
    <scope>NUCLEOTIDE SEQUENCE [LARGE SCALE GENOMIC DNA]</scope>
    <source>
        <strain evidence="1 2">C-30</strain>
    </source>
</reference>
<name>A0A4Q2AAR8_9LACO</name>
<dbReference type="EMBL" id="QZFR01000093">
    <property type="protein sequence ID" value="RXV66666.1"/>
    <property type="molecule type" value="Genomic_DNA"/>
</dbReference>
<dbReference type="OrthoDB" id="9970582at2"/>
<dbReference type="RefSeq" id="WP_119448496.1">
    <property type="nucleotide sequence ID" value="NZ_QWMU01000090.1"/>
</dbReference>
<organism evidence="1 2">
    <name type="scientific">Ligilactobacillus murinus</name>
    <dbReference type="NCBI Taxonomy" id="1622"/>
    <lineage>
        <taxon>Bacteria</taxon>
        <taxon>Bacillati</taxon>
        <taxon>Bacillota</taxon>
        <taxon>Bacilli</taxon>
        <taxon>Lactobacillales</taxon>
        <taxon>Lactobacillaceae</taxon>
        <taxon>Ligilactobacillus</taxon>
    </lineage>
</organism>
<gene>
    <name evidence="1" type="ORF">D6C19_09865</name>
</gene>
<sequence length="114" mass="12689">MNTLAIQMALQTQTQLVYKGTLANDHTMVATALKQIKKLVQRLMILENVASSKLAKKNAILEKGMTEIASYINEIQENITHDIEILPEAIEGELAKAVSKSAKQICREFGKITY</sequence>